<evidence type="ECO:0000313" key="2">
    <source>
        <dbReference type="EMBL" id="CAD8447564.1"/>
    </source>
</evidence>
<dbReference type="AlphaFoldDB" id="A0A7S0D9V3"/>
<reference evidence="2" key="1">
    <citation type="submission" date="2021-01" db="EMBL/GenBank/DDBJ databases">
        <authorList>
            <person name="Corre E."/>
            <person name="Pelletier E."/>
            <person name="Niang G."/>
            <person name="Scheremetjew M."/>
            <person name="Finn R."/>
            <person name="Kale V."/>
            <person name="Holt S."/>
            <person name="Cochrane G."/>
            <person name="Meng A."/>
            <person name="Brown T."/>
            <person name="Cohen L."/>
        </authorList>
    </citation>
    <scope>NUCLEOTIDE SEQUENCE</scope>
    <source>
        <strain evidence="2">CCAC1681</strain>
    </source>
</reference>
<protein>
    <submittedName>
        <fullName evidence="2">Uncharacterized protein</fullName>
    </submittedName>
</protein>
<accession>A0A7S0D9V3</accession>
<dbReference type="GO" id="GO:0034256">
    <property type="term" value="F:chlorophyll(ide) b reductase activity"/>
    <property type="evidence" value="ECO:0007669"/>
    <property type="project" value="TreeGrafter"/>
</dbReference>
<dbReference type="PANTHER" id="PTHR24314">
    <property type="entry name" value="NON-SPECIFIC LIPID TRANSFER PROTEIN-RELATED"/>
    <property type="match status" value="1"/>
</dbReference>
<dbReference type="GO" id="GO:0015996">
    <property type="term" value="P:chlorophyll catabolic process"/>
    <property type="evidence" value="ECO:0007669"/>
    <property type="project" value="TreeGrafter"/>
</dbReference>
<evidence type="ECO:0000256" key="1">
    <source>
        <dbReference type="SAM" id="MobiDB-lite"/>
    </source>
</evidence>
<name>A0A7S0D9V3_MICPS</name>
<feature type="compositionally biased region" description="Low complexity" evidence="1">
    <location>
        <begin position="49"/>
        <end position="59"/>
    </location>
</feature>
<gene>
    <name evidence="2" type="ORF">MSP1401_LOCUS10130</name>
</gene>
<dbReference type="InterPro" id="IPR036291">
    <property type="entry name" value="NAD(P)-bd_dom_sf"/>
</dbReference>
<dbReference type="PRINTS" id="PR00081">
    <property type="entry name" value="GDHRDH"/>
</dbReference>
<proteinExistence type="predicted"/>
<organism evidence="2">
    <name type="scientific">Micromonas pusilla</name>
    <name type="common">Picoplanktonic green alga</name>
    <name type="synonym">Chromulina pusilla</name>
    <dbReference type="NCBI Taxonomy" id="38833"/>
    <lineage>
        <taxon>Eukaryota</taxon>
        <taxon>Viridiplantae</taxon>
        <taxon>Chlorophyta</taxon>
        <taxon>Mamiellophyceae</taxon>
        <taxon>Mamiellales</taxon>
        <taxon>Mamiellaceae</taxon>
        <taxon>Micromonas</taxon>
    </lineage>
</organism>
<sequence>MLAATSALPARAQAPARAAAPAGRGARLPGNHPRHPSRMPAAGRNRGSATTTSAAPARAADFPAPAEGFGIVITGGTKGVGYAMAREFLARGDRVCICGRSQIRVDNAVKALRAEFPGRCVAGAACDVTDPRDVDDFGDFAASTVGTIHHWLNNAGMVSARETLLDVEPSEVVRVCNTNLTGAVLCCQKAAKIMVRQRAPKTSSSASKNASVPFHVYNFGFSTWGASFSKSTCTHKATKRGLSQLTTSLVEELASANVETVGVHQLSPGMVLTDLLLEGAEPVAKRFFNVLAEEPETVAADLVPKIRNTFTKTSAVEFLTLQDAVFRVVFGVPQILNGGKFFDGDGVRVAREGELYKPNGVRLLYEEMK</sequence>
<dbReference type="Pfam" id="PF00106">
    <property type="entry name" value="adh_short"/>
    <property type="match status" value="1"/>
</dbReference>
<dbReference type="PANTHER" id="PTHR24314:SF26">
    <property type="match status" value="1"/>
</dbReference>
<feature type="region of interest" description="Disordered" evidence="1">
    <location>
        <begin position="1"/>
        <end position="59"/>
    </location>
</feature>
<dbReference type="InterPro" id="IPR052625">
    <property type="entry name" value="Chl_b_Red"/>
</dbReference>
<dbReference type="CDD" id="cd05233">
    <property type="entry name" value="SDR_c"/>
    <property type="match status" value="1"/>
</dbReference>
<dbReference type="SUPFAM" id="SSF51735">
    <property type="entry name" value="NAD(P)-binding Rossmann-fold domains"/>
    <property type="match status" value="1"/>
</dbReference>
<dbReference type="InterPro" id="IPR002347">
    <property type="entry name" value="SDR_fam"/>
</dbReference>
<dbReference type="EMBL" id="HBEN01012188">
    <property type="protein sequence ID" value="CAD8447564.1"/>
    <property type="molecule type" value="Transcribed_RNA"/>
</dbReference>
<feature type="compositionally biased region" description="Low complexity" evidence="1">
    <location>
        <begin position="1"/>
        <end position="30"/>
    </location>
</feature>
<dbReference type="GO" id="GO:0010304">
    <property type="term" value="P:PSII associated light-harvesting complex II catabolic process"/>
    <property type="evidence" value="ECO:0007669"/>
    <property type="project" value="TreeGrafter"/>
</dbReference>
<dbReference type="Gene3D" id="3.40.50.720">
    <property type="entry name" value="NAD(P)-binding Rossmann-like Domain"/>
    <property type="match status" value="1"/>
</dbReference>